<accession>A0A9Q0FQH8</accession>
<reference evidence="3" key="1">
    <citation type="submission" date="2022-02" db="EMBL/GenBank/DDBJ databases">
        <authorList>
            <person name="Henning P.M."/>
            <person name="McCubbin A.G."/>
            <person name="Shore J.S."/>
        </authorList>
    </citation>
    <scope>NUCLEOTIDE SEQUENCE</scope>
    <source>
        <strain evidence="3">F60SS</strain>
        <tissue evidence="3">Leaves</tissue>
    </source>
</reference>
<dbReference type="Gene3D" id="1.20.1280.50">
    <property type="match status" value="1"/>
</dbReference>
<feature type="domain" description="F-box" evidence="1">
    <location>
        <begin position="19"/>
        <end position="55"/>
    </location>
</feature>
<dbReference type="OrthoDB" id="976179at2759"/>
<dbReference type="InterPro" id="IPR055357">
    <property type="entry name" value="LRR_At1g61320_AtMIF1"/>
</dbReference>
<keyword evidence="4" id="KW-1185">Reference proteome</keyword>
<sequence>MALKNLRIRVMEANMDDLISRLPDEIIFHIISLLPSDSAIQTIFLSNRWRLLWQKALVKHGTKEDVVSALALFLANFNEQDPVKNTRKFQFHFGNGSVLLAIISPSNSLYLDFSSGDQELHRHYGLQLEFDKQKLANHPTPLGLLVKSLHLVSVNYVTSEVVSSVVTSFQFLETLKISGCNSVQSLRIGSDSKLVSLTILDCPQLRSLYIRCCKLKTFRCRGLLLPLVELEYHFNLSDAMLDCRQGPGPYSHTYHDFGAMLLAVKNVKVLTLCKWTFEEFMRPSLATFVSEFQFYCLKELWWIEGSTAEYDTETIISFLKLCPSLERLFVTVDPKCYNLESTIECPIQAGRNTLLHNLKLVKLDGIPNHDQETLLAKRIREICTSDPLILATSDGISLRR</sequence>
<dbReference type="InterPro" id="IPR032675">
    <property type="entry name" value="LRR_dom_sf"/>
</dbReference>
<comment type="caution">
    <text evidence="3">The sequence shown here is derived from an EMBL/GenBank/DDBJ whole genome shotgun (WGS) entry which is preliminary data.</text>
</comment>
<dbReference type="SUPFAM" id="SSF52047">
    <property type="entry name" value="RNI-like"/>
    <property type="match status" value="1"/>
</dbReference>
<evidence type="ECO:0000313" key="4">
    <source>
        <dbReference type="Proteomes" id="UP001141552"/>
    </source>
</evidence>
<dbReference type="InterPro" id="IPR001810">
    <property type="entry name" value="F-box_dom"/>
</dbReference>
<dbReference type="PANTHER" id="PTHR34145:SF53">
    <property type="entry name" value="LEUCINE-RICH REPEAT DOMAIN SUPERFAMILY"/>
    <property type="match status" value="1"/>
</dbReference>
<dbReference type="InterPro" id="IPR036047">
    <property type="entry name" value="F-box-like_dom_sf"/>
</dbReference>
<organism evidence="3 4">
    <name type="scientific">Turnera subulata</name>
    <dbReference type="NCBI Taxonomy" id="218843"/>
    <lineage>
        <taxon>Eukaryota</taxon>
        <taxon>Viridiplantae</taxon>
        <taxon>Streptophyta</taxon>
        <taxon>Embryophyta</taxon>
        <taxon>Tracheophyta</taxon>
        <taxon>Spermatophyta</taxon>
        <taxon>Magnoliopsida</taxon>
        <taxon>eudicotyledons</taxon>
        <taxon>Gunneridae</taxon>
        <taxon>Pentapetalae</taxon>
        <taxon>rosids</taxon>
        <taxon>fabids</taxon>
        <taxon>Malpighiales</taxon>
        <taxon>Passifloraceae</taxon>
        <taxon>Turnera</taxon>
    </lineage>
</organism>
<evidence type="ECO:0000313" key="3">
    <source>
        <dbReference type="EMBL" id="KAJ4834845.1"/>
    </source>
</evidence>
<evidence type="ECO:0000259" key="2">
    <source>
        <dbReference type="Pfam" id="PF23622"/>
    </source>
</evidence>
<dbReference type="PANTHER" id="PTHR34145">
    <property type="entry name" value="OS02G0105600 PROTEIN"/>
    <property type="match status" value="1"/>
</dbReference>
<dbReference type="InterPro" id="IPR053772">
    <property type="entry name" value="At1g61320/At1g61330-like"/>
</dbReference>
<reference evidence="3" key="2">
    <citation type="journal article" date="2023" name="Plants (Basel)">
        <title>Annotation of the Turnera subulata (Passifloraceae) Draft Genome Reveals the S-Locus Evolved after the Divergence of Turneroideae from Passifloroideae in a Stepwise Manner.</title>
        <authorList>
            <person name="Henning P.M."/>
            <person name="Roalson E.H."/>
            <person name="Mir W."/>
            <person name="McCubbin A.G."/>
            <person name="Shore J.S."/>
        </authorList>
    </citation>
    <scope>NUCLEOTIDE SEQUENCE</scope>
    <source>
        <strain evidence="3">F60SS</strain>
    </source>
</reference>
<dbReference type="SUPFAM" id="SSF81383">
    <property type="entry name" value="F-box domain"/>
    <property type="match status" value="1"/>
</dbReference>
<proteinExistence type="predicted"/>
<feature type="domain" description="At1g61320/AtMIF1 LRR" evidence="2">
    <location>
        <begin position="146"/>
        <end position="361"/>
    </location>
</feature>
<dbReference type="Gene3D" id="3.80.10.10">
    <property type="entry name" value="Ribonuclease Inhibitor"/>
    <property type="match status" value="1"/>
</dbReference>
<gene>
    <name evidence="3" type="ORF">Tsubulata_038736</name>
</gene>
<evidence type="ECO:0000259" key="1">
    <source>
        <dbReference type="Pfam" id="PF00646"/>
    </source>
</evidence>
<name>A0A9Q0FQH8_9ROSI</name>
<dbReference type="AlphaFoldDB" id="A0A9Q0FQH8"/>
<dbReference type="Pfam" id="PF23622">
    <property type="entry name" value="LRR_At1g61320_AtMIF1"/>
    <property type="match status" value="1"/>
</dbReference>
<protein>
    <recommendedName>
        <fullName evidence="5">F-box domain-containing protein</fullName>
    </recommendedName>
</protein>
<dbReference type="Proteomes" id="UP001141552">
    <property type="component" value="Unassembled WGS sequence"/>
</dbReference>
<evidence type="ECO:0008006" key="5">
    <source>
        <dbReference type="Google" id="ProtNLM"/>
    </source>
</evidence>
<dbReference type="Pfam" id="PF00646">
    <property type="entry name" value="F-box"/>
    <property type="match status" value="1"/>
</dbReference>
<dbReference type="EMBL" id="JAKUCV010004602">
    <property type="protein sequence ID" value="KAJ4834845.1"/>
    <property type="molecule type" value="Genomic_DNA"/>
</dbReference>